<reference evidence="5" key="1">
    <citation type="journal article" date="2019" name="Environ. Microbiol.">
        <title>Fungal ecological strategies reflected in gene transcription - a case study of two litter decomposers.</title>
        <authorList>
            <person name="Barbi F."/>
            <person name="Kohler A."/>
            <person name="Barry K."/>
            <person name="Baskaran P."/>
            <person name="Daum C."/>
            <person name="Fauchery L."/>
            <person name="Ihrmark K."/>
            <person name="Kuo A."/>
            <person name="LaButti K."/>
            <person name="Lipzen A."/>
            <person name="Morin E."/>
            <person name="Grigoriev I.V."/>
            <person name="Henrissat B."/>
            <person name="Lindahl B."/>
            <person name="Martin F."/>
        </authorList>
    </citation>
    <scope>NUCLEOTIDE SEQUENCE</scope>
    <source>
        <strain evidence="5">JB14</strain>
    </source>
</reference>
<dbReference type="CDD" id="cd00086">
    <property type="entry name" value="homeodomain"/>
    <property type="match status" value="1"/>
</dbReference>
<comment type="subcellular location">
    <subcellularLocation>
        <location evidence="1 2">Nucleus</location>
    </subcellularLocation>
</comment>
<dbReference type="InterPro" id="IPR001356">
    <property type="entry name" value="HD"/>
</dbReference>
<keyword evidence="1 2" id="KW-0238">DNA-binding</keyword>
<evidence type="ECO:0000313" key="6">
    <source>
        <dbReference type="Proteomes" id="UP000799118"/>
    </source>
</evidence>
<dbReference type="AlphaFoldDB" id="A0A6A4HXX3"/>
<feature type="domain" description="Homeobox" evidence="4">
    <location>
        <begin position="50"/>
        <end position="110"/>
    </location>
</feature>
<keyword evidence="1 2" id="KW-0539">Nucleus</keyword>
<dbReference type="SMART" id="SM00389">
    <property type="entry name" value="HOX"/>
    <property type="match status" value="1"/>
</dbReference>
<feature type="compositionally biased region" description="Low complexity" evidence="3">
    <location>
        <begin position="323"/>
        <end position="341"/>
    </location>
</feature>
<accession>A0A6A4HXX3</accession>
<gene>
    <name evidence="5" type="ORF">BT96DRAFT_935782</name>
</gene>
<dbReference type="Gene3D" id="1.10.10.60">
    <property type="entry name" value="Homeodomain-like"/>
    <property type="match status" value="1"/>
</dbReference>
<proteinExistence type="predicted"/>
<dbReference type="PANTHER" id="PTHR46255">
    <property type="entry name" value="SHORT STATURE HOMEOBOX"/>
    <property type="match status" value="1"/>
</dbReference>
<keyword evidence="1 2" id="KW-0371">Homeobox</keyword>
<protein>
    <submittedName>
        <fullName evidence="5">Homeobox-domain-containing protein</fullName>
    </submittedName>
</protein>
<dbReference type="Pfam" id="PF00046">
    <property type="entry name" value="Homeodomain"/>
    <property type="match status" value="1"/>
</dbReference>
<name>A0A6A4HXX3_9AGAR</name>
<dbReference type="GO" id="GO:1990837">
    <property type="term" value="F:sequence-specific double-stranded DNA binding"/>
    <property type="evidence" value="ECO:0007669"/>
    <property type="project" value="TreeGrafter"/>
</dbReference>
<dbReference type="GO" id="GO:0000981">
    <property type="term" value="F:DNA-binding transcription factor activity, RNA polymerase II-specific"/>
    <property type="evidence" value="ECO:0007669"/>
    <property type="project" value="TreeGrafter"/>
</dbReference>
<sequence length="390" mass="42641">MAKRFRVESMSGRQSDRSSPSSDSQGGMADTEDGERSNLSGRSPAPSEPPKKKRTRTLTTPHQSSVLHALLAQSRFPTTAMREEVGRAIGLSARKVQIWFQNQRQKARRPRTHNEMQTTRPPQYGPFPSAGDTEILNLYPRSQQGVTQPEFYNPGVHPSHPPAYAIPPSLPSGLLGPGVPGHGTSRRMPESLSPVSPVGASSSRVTRRDFVRRSPSPLRIYNPEHPRPATSDSSAPIIPYRDASRTLPPLVFPPRQGSSAGLLSIRSAPANMPPPSPFQRTRSPQFSFSPPSAEPGSRSALPPPFTLEPQPQWNDPIFTSVPRTGSSTWSHHSSERSGSISPTVSRAINPLRGSLENEQTSREGRYDPVRSIVVPYDLPESPSASDQPKE</sequence>
<feature type="region of interest" description="Disordered" evidence="3">
    <location>
        <begin position="102"/>
        <end position="127"/>
    </location>
</feature>
<dbReference type="EMBL" id="ML769418">
    <property type="protein sequence ID" value="KAE9404212.1"/>
    <property type="molecule type" value="Genomic_DNA"/>
</dbReference>
<feature type="compositionally biased region" description="Polar residues" evidence="3">
    <location>
        <begin position="278"/>
        <end position="290"/>
    </location>
</feature>
<dbReference type="OrthoDB" id="6159439at2759"/>
<evidence type="ECO:0000256" key="3">
    <source>
        <dbReference type="SAM" id="MobiDB-lite"/>
    </source>
</evidence>
<dbReference type="InterPro" id="IPR052631">
    <property type="entry name" value="Paired_homeobox_Bicoid"/>
</dbReference>
<dbReference type="PROSITE" id="PS50071">
    <property type="entry name" value="HOMEOBOX_2"/>
    <property type="match status" value="1"/>
</dbReference>
<dbReference type="GO" id="GO:0005634">
    <property type="term" value="C:nucleus"/>
    <property type="evidence" value="ECO:0007669"/>
    <property type="project" value="UniProtKB-SubCell"/>
</dbReference>
<dbReference type="InterPro" id="IPR009057">
    <property type="entry name" value="Homeodomain-like_sf"/>
</dbReference>
<feature type="compositionally biased region" description="Low complexity" evidence="3">
    <location>
        <begin position="9"/>
        <end position="28"/>
    </location>
</feature>
<dbReference type="SUPFAM" id="SSF46689">
    <property type="entry name" value="Homeodomain-like"/>
    <property type="match status" value="1"/>
</dbReference>
<feature type="DNA-binding region" description="Homeobox" evidence="1">
    <location>
        <begin position="52"/>
        <end position="111"/>
    </location>
</feature>
<feature type="region of interest" description="Disordered" evidence="3">
    <location>
        <begin position="156"/>
        <end position="390"/>
    </location>
</feature>
<feature type="compositionally biased region" description="Basic and acidic residues" evidence="3">
    <location>
        <begin position="359"/>
        <end position="368"/>
    </location>
</feature>
<evidence type="ECO:0000256" key="1">
    <source>
        <dbReference type="PROSITE-ProRule" id="PRU00108"/>
    </source>
</evidence>
<dbReference type="Proteomes" id="UP000799118">
    <property type="component" value="Unassembled WGS sequence"/>
</dbReference>
<dbReference type="PANTHER" id="PTHR46255:SF3">
    <property type="entry name" value="HOMEOBOX DOMAIN-CONTAINING PROTEIN"/>
    <property type="match status" value="1"/>
</dbReference>
<feature type="compositionally biased region" description="Pro residues" evidence="3">
    <location>
        <begin position="159"/>
        <end position="170"/>
    </location>
</feature>
<evidence type="ECO:0000313" key="5">
    <source>
        <dbReference type="EMBL" id="KAE9404212.1"/>
    </source>
</evidence>
<evidence type="ECO:0000256" key="2">
    <source>
        <dbReference type="RuleBase" id="RU000682"/>
    </source>
</evidence>
<organism evidence="5 6">
    <name type="scientific">Gymnopus androsaceus JB14</name>
    <dbReference type="NCBI Taxonomy" id="1447944"/>
    <lineage>
        <taxon>Eukaryota</taxon>
        <taxon>Fungi</taxon>
        <taxon>Dikarya</taxon>
        <taxon>Basidiomycota</taxon>
        <taxon>Agaricomycotina</taxon>
        <taxon>Agaricomycetes</taxon>
        <taxon>Agaricomycetidae</taxon>
        <taxon>Agaricales</taxon>
        <taxon>Marasmiineae</taxon>
        <taxon>Omphalotaceae</taxon>
        <taxon>Gymnopus</taxon>
    </lineage>
</organism>
<evidence type="ECO:0000259" key="4">
    <source>
        <dbReference type="PROSITE" id="PS50071"/>
    </source>
</evidence>
<keyword evidence="6" id="KW-1185">Reference proteome</keyword>
<feature type="region of interest" description="Disordered" evidence="3">
    <location>
        <begin position="1"/>
        <end position="66"/>
    </location>
</feature>